<dbReference type="FunFam" id="3.30.450.90:FF:000001">
    <property type="entry name" value="Type II secretion system ATPase GspE"/>
    <property type="match status" value="1"/>
</dbReference>
<dbReference type="GO" id="GO:0005524">
    <property type="term" value="F:ATP binding"/>
    <property type="evidence" value="ECO:0007669"/>
    <property type="project" value="UniProtKB-KW"/>
</dbReference>
<dbReference type="EMBL" id="BAOS01000001">
    <property type="protein sequence ID" value="GAX59215.1"/>
    <property type="molecule type" value="Genomic_DNA"/>
</dbReference>
<proteinExistence type="inferred from homology"/>
<dbReference type="InterPro" id="IPR001482">
    <property type="entry name" value="T2SS/T4SS_dom"/>
</dbReference>
<evidence type="ECO:0000259" key="4">
    <source>
        <dbReference type="PROSITE" id="PS50801"/>
    </source>
</evidence>
<protein>
    <submittedName>
        <fullName evidence="5">Type II secretion system protein E</fullName>
    </submittedName>
</protein>
<dbReference type="InterPro" id="IPR007831">
    <property type="entry name" value="T2SS_GspE_N"/>
</dbReference>
<dbReference type="GO" id="GO:0005886">
    <property type="term" value="C:plasma membrane"/>
    <property type="evidence" value="ECO:0007669"/>
    <property type="project" value="TreeGrafter"/>
</dbReference>
<dbReference type="Gene3D" id="3.30.750.24">
    <property type="entry name" value="STAS domain"/>
    <property type="match status" value="1"/>
</dbReference>
<organism evidence="5 6">
    <name type="scientific">Candidatus Scalindua japonica</name>
    <dbReference type="NCBI Taxonomy" id="1284222"/>
    <lineage>
        <taxon>Bacteria</taxon>
        <taxon>Pseudomonadati</taxon>
        <taxon>Planctomycetota</taxon>
        <taxon>Candidatus Brocadiia</taxon>
        <taxon>Candidatus Brocadiales</taxon>
        <taxon>Candidatus Scalinduaceae</taxon>
        <taxon>Candidatus Scalindua</taxon>
    </lineage>
</organism>
<dbReference type="InterPro" id="IPR002645">
    <property type="entry name" value="STAS_dom"/>
</dbReference>
<dbReference type="InterPro" id="IPR036513">
    <property type="entry name" value="STAS_dom_sf"/>
</dbReference>
<feature type="domain" description="STAS" evidence="4">
    <location>
        <begin position="4"/>
        <end position="113"/>
    </location>
</feature>
<keyword evidence="3" id="KW-0067">ATP-binding</keyword>
<keyword evidence="2" id="KW-0547">Nucleotide-binding</keyword>
<dbReference type="Pfam" id="PF05157">
    <property type="entry name" value="MshEN"/>
    <property type="match status" value="1"/>
</dbReference>
<dbReference type="GO" id="GO:0016887">
    <property type="term" value="F:ATP hydrolysis activity"/>
    <property type="evidence" value="ECO:0007669"/>
    <property type="project" value="TreeGrafter"/>
</dbReference>
<dbReference type="FunFam" id="3.40.50.300:FF:000398">
    <property type="entry name" value="Type IV pilus assembly ATPase PilB"/>
    <property type="match status" value="1"/>
</dbReference>
<dbReference type="InterPro" id="IPR027417">
    <property type="entry name" value="P-loop_NTPase"/>
</dbReference>
<dbReference type="PANTHER" id="PTHR30258">
    <property type="entry name" value="TYPE II SECRETION SYSTEM PROTEIN GSPE-RELATED"/>
    <property type="match status" value="1"/>
</dbReference>
<gene>
    <name evidence="5" type="ORF">SCALIN_C01_0146</name>
</gene>
<evidence type="ECO:0000313" key="5">
    <source>
        <dbReference type="EMBL" id="GAX59215.1"/>
    </source>
</evidence>
<comment type="similarity">
    <text evidence="1">Belongs to the GSP E family.</text>
</comment>
<dbReference type="Pfam" id="PF01740">
    <property type="entry name" value="STAS"/>
    <property type="match status" value="1"/>
</dbReference>
<evidence type="ECO:0000313" key="6">
    <source>
        <dbReference type="Proteomes" id="UP000218542"/>
    </source>
</evidence>
<dbReference type="CDD" id="cd07043">
    <property type="entry name" value="STAS_anti-anti-sigma_factors"/>
    <property type="match status" value="1"/>
</dbReference>
<evidence type="ECO:0000256" key="3">
    <source>
        <dbReference type="ARBA" id="ARBA00022840"/>
    </source>
</evidence>
<evidence type="ECO:0000256" key="1">
    <source>
        <dbReference type="ARBA" id="ARBA00006611"/>
    </source>
</evidence>
<accession>A0A286TTN2</accession>
<dbReference type="SUPFAM" id="SSF52540">
    <property type="entry name" value="P-loop containing nucleoside triphosphate hydrolases"/>
    <property type="match status" value="1"/>
</dbReference>
<sequence length="680" mass="76693">MAMSAINITKIGTNTVLTPRASLSHKNYEDLDTLFKDCISHQKTQIILDCKAVSFIDSEILGLMVKTHEALSMQERMLKIINLVEICRDILTITRLIKIFHVYKNINDALKNVPLKDDNLIPKRRKLGEIMVNQGRITPDELNVYLATQKETCKPIGKLFIENNIITEEEMIRILGEQHGIPKVWLRKGLVDGRIVNVLSKEKALRYKVIPIFKVNNILTLATSDPNAIFVFDEIAKITNLVVQPVLCRTDDILDIIEEYYKEGGHTDVNDIHLDDNLELVETATEEEINELAQMAEDSPIVNLTNKILLKAIRDGASDIHFEPQRNKFRILVRIDGILYDFMSPKIEIHPSLVSRLKIMAGLDISERRMPQDGRIQVRTDGRTVDLRFGSMPSIHGEKVVLRVLDKSNAILDLNKLGFKNVILDQFKSILRKPHGLILVCGPTGSGKTTTLYSAITMLNCMEKNVITIEDPVEYQLDDINQNQIKDSIGLNFAKFLKHALRQDPDIILVGEIRDRETAEIAIQASLTGHLVLSSLHTNDSPSAITRLLEMGVEPYLISSALLGCQAQRLVRTICPDCKTSYFPSKAELQELGFDNDTTIRLYKGKGCSSCYDSGFKGRFGLYELLPLDEELQSVILENPNATAIKKHISGNGHQRLRELGYEKVIEGLTTIEEVRRIAI</sequence>
<dbReference type="SUPFAM" id="SSF52091">
    <property type="entry name" value="SpoIIaa-like"/>
    <property type="match status" value="1"/>
</dbReference>
<dbReference type="Pfam" id="PF00437">
    <property type="entry name" value="T2SSE"/>
    <property type="match status" value="1"/>
</dbReference>
<dbReference type="InterPro" id="IPR037257">
    <property type="entry name" value="T2SS_E_N_sf"/>
</dbReference>
<dbReference type="Gene3D" id="3.30.300.160">
    <property type="entry name" value="Type II secretion system, protein E, N-terminal domain"/>
    <property type="match status" value="1"/>
</dbReference>
<dbReference type="Gene3D" id="3.40.50.300">
    <property type="entry name" value="P-loop containing nucleotide triphosphate hydrolases"/>
    <property type="match status" value="1"/>
</dbReference>
<dbReference type="RefSeq" id="WP_096892352.1">
    <property type="nucleotide sequence ID" value="NZ_BAOS01000001.1"/>
</dbReference>
<evidence type="ECO:0000256" key="2">
    <source>
        <dbReference type="ARBA" id="ARBA00022741"/>
    </source>
</evidence>
<keyword evidence="6" id="KW-1185">Reference proteome</keyword>
<dbReference type="SMART" id="SM00382">
    <property type="entry name" value="AAA"/>
    <property type="match status" value="1"/>
</dbReference>
<dbReference type="PROSITE" id="PS00662">
    <property type="entry name" value="T2SP_E"/>
    <property type="match status" value="1"/>
</dbReference>
<comment type="caution">
    <text evidence="5">The sequence shown here is derived from an EMBL/GenBank/DDBJ whole genome shotgun (WGS) entry which is preliminary data.</text>
</comment>
<dbReference type="Proteomes" id="UP000218542">
    <property type="component" value="Unassembled WGS sequence"/>
</dbReference>
<dbReference type="PROSITE" id="PS50801">
    <property type="entry name" value="STAS"/>
    <property type="match status" value="1"/>
</dbReference>
<name>A0A286TTN2_9BACT</name>
<dbReference type="PANTHER" id="PTHR30258:SF1">
    <property type="entry name" value="PROTEIN TRANSPORT PROTEIN HOFB HOMOLOG"/>
    <property type="match status" value="1"/>
</dbReference>
<dbReference type="SUPFAM" id="SSF160246">
    <property type="entry name" value="EspE N-terminal domain-like"/>
    <property type="match status" value="1"/>
</dbReference>
<dbReference type="OrthoDB" id="244550at2"/>
<dbReference type="CDD" id="cd01129">
    <property type="entry name" value="PulE-GspE-like"/>
    <property type="match status" value="1"/>
</dbReference>
<dbReference type="AlphaFoldDB" id="A0A286TTN2"/>
<dbReference type="InterPro" id="IPR003593">
    <property type="entry name" value="AAA+_ATPase"/>
</dbReference>
<dbReference type="Gene3D" id="3.30.450.90">
    <property type="match status" value="1"/>
</dbReference>
<reference evidence="6" key="1">
    <citation type="journal article" date="2017" name="Environ. Microbiol. Rep.">
        <title>Genetic Diversity of Marine Anaerobic Ammonium-Oxidizing Bacteria as Revealed by Genomic and Proteomic Analyses of 'Candidatus Scalindua japonica'.</title>
        <authorList>
            <person name="Oshiki M."/>
            <person name="Mizuto K."/>
            <person name="Kimura Z."/>
            <person name="Kindaichi T."/>
            <person name="Satoh H."/>
            <person name="Okabe S."/>
        </authorList>
    </citation>
    <scope>NUCLEOTIDE SEQUENCE [LARGE SCALE GENOMIC DNA]</scope>
    <source>
        <strain evidence="6">husup-a2</strain>
    </source>
</reference>